<organism evidence="2 3">
    <name type="scientific">Mycobacterium bourgelatii</name>
    <dbReference type="NCBI Taxonomy" id="1273442"/>
    <lineage>
        <taxon>Bacteria</taxon>
        <taxon>Bacillati</taxon>
        <taxon>Actinomycetota</taxon>
        <taxon>Actinomycetes</taxon>
        <taxon>Mycobacteriales</taxon>
        <taxon>Mycobacteriaceae</taxon>
        <taxon>Mycobacterium</taxon>
    </lineage>
</organism>
<feature type="transmembrane region" description="Helical" evidence="1">
    <location>
        <begin position="27"/>
        <end position="45"/>
    </location>
</feature>
<gene>
    <name evidence="2" type="primary">lppJ</name>
    <name evidence="2" type="ORF">MBOU_28080</name>
</gene>
<dbReference type="EMBL" id="BLKZ01000001">
    <property type="protein sequence ID" value="GFG90766.1"/>
    <property type="molecule type" value="Genomic_DNA"/>
</dbReference>
<name>A0A7I9YQ10_MYCBU</name>
<accession>A0A7I9YQ10</accession>
<dbReference type="AlphaFoldDB" id="A0A7I9YQ10"/>
<evidence type="ECO:0000256" key="1">
    <source>
        <dbReference type="SAM" id="Phobius"/>
    </source>
</evidence>
<reference evidence="2 3" key="1">
    <citation type="journal article" date="2019" name="Emerg. Microbes Infect.">
        <title>Comprehensive subspecies identification of 175 nontuberculous mycobacteria species based on 7547 genomic profiles.</title>
        <authorList>
            <person name="Matsumoto Y."/>
            <person name="Kinjo T."/>
            <person name="Motooka D."/>
            <person name="Nabeya D."/>
            <person name="Jung N."/>
            <person name="Uechi K."/>
            <person name="Horii T."/>
            <person name="Iida T."/>
            <person name="Fujita J."/>
            <person name="Nakamura S."/>
        </authorList>
    </citation>
    <scope>NUCLEOTIDE SEQUENCE [LARGE SCALE GENOMIC DNA]</scope>
    <source>
        <strain evidence="2 3">JCM 30725</strain>
    </source>
</reference>
<evidence type="ECO:0000313" key="3">
    <source>
        <dbReference type="Proteomes" id="UP000465360"/>
    </source>
</evidence>
<dbReference type="Proteomes" id="UP000465360">
    <property type="component" value="Unassembled WGS sequence"/>
</dbReference>
<keyword evidence="1" id="KW-0472">Membrane</keyword>
<keyword evidence="1" id="KW-0812">Transmembrane</keyword>
<comment type="caution">
    <text evidence="2">The sequence shown here is derived from an EMBL/GenBank/DDBJ whole genome shotgun (WGS) entry which is preliminary data.</text>
</comment>
<keyword evidence="3" id="KW-1185">Reference proteome</keyword>
<keyword evidence="2" id="KW-0449">Lipoprotein</keyword>
<proteinExistence type="predicted"/>
<protein>
    <submittedName>
        <fullName evidence="2">Putative lipoprotein LppJ</fullName>
    </submittedName>
</protein>
<evidence type="ECO:0000313" key="2">
    <source>
        <dbReference type="EMBL" id="GFG90766.1"/>
    </source>
</evidence>
<sequence>MASVPSDGTATERERADWRRSPWTRPLIAIALGVSLVFGGAFLWADEVRSQDDRLDHPLNPVSDEQSRTEVVEPARQIVAAAGLQTTNAGYQLMSCKNRDEPPYQGAIYLTFALPTGVRAEDYFPKVKTALVAHGWTEGMAADDDRLAKLTKDSVTAILQTDRDDTSMGVLRLYGQCRNVNDHRNDATTWINITGQLG</sequence>
<keyword evidence="1" id="KW-1133">Transmembrane helix</keyword>
<dbReference type="RefSeq" id="WP_205351329.1">
    <property type="nucleotide sequence ID" value="NZ_BLKZ01000001.1"/>
</dbReference>